<comment type="catalytic activity">
    <reaction evidence="3">
        <text>N-acetyl-D-muramate 6-phosphate + H2O = N-acetyl-D-glucosamine 6-phosphate + (R)-lactate</text>
        <dbReference type="Rhea" id="RHEA:26410"/>
        <dbReference type="ChEBI" id="CHEBI:15377"/>
        <dbReference type="ChEBI" id="CHEBI:16004"/>
        <dbReference type="ChEBI" id="CHEBI:57513"/>
        <dbReference type="ChEBI" id="CHEBI:58722"/>
        <dbReference type="EC" id="4.2.1.126"/>
    </reaction>
</comment>
<dbReference type="PANTHER" id="PTHR10088:SF4">
    <property type="entry name" value="GLUCOKINASE REGULATORY PROTEIN"/>
    <property type="match status" value="1"/>
</dbReference>
<comment type="miscellaneous">
    <text evidence="3">A lyase-type mechanism (elimination/hydration) is suggested for the cleavage of the lactyl ether bond of MurNAc 6-phosphate, with the formation of an alpha,beta-unsaturated aldehyde intermediate with (E)-stereochemistry, followed by the syn addition of water to give product.</text>
</comment>
<dbReference type="InterPro" id="IPR001347">
    <property type="entry name" value="SIS_dom"/>
</dbReference>
<evidence type="ECO:0000313" key="5">
    <source>
        <dbReference type="EMBL" id="MDQ0360607.1"/>
    </source>
</evidence>
<keyword evidence="2 3" id="KW-0119">Carbohydrate metabolism</keyword>
<dbReference type="HAMAP" id="MF_00068">
    <property type="entry name" value="MurQ"/>
    <property type="match status" value="1"/>
</dbReference>
<dbReference type="PANTHER" id="PTHR10088">
    <property type="entry name" value="GLUCOKINASE REGULATORY PROTEIN"/>
    <property type="match status" value="1"/>
</dbReference>
<keyword evidence="6" id="KW-1185">Reference proteome</keyword>
<keyword evidence="1 3" id="KW-0456">Lyase</keyword>
<comment type="pathway">
    <text evidence="3">Amino-sugar metabolism; N-acetylmuramate degradation.</text>
</comment>
<dbReference type="InterPro" id="IPR046348">
    <property type="entry name" value="SIS_dom_sf"/>
</dbReference>
<dbReference type="PROSITE" id="PS01272">
    <property type="entry name" value="GCKR"/>
    <property type="match status" value="1"/>
</dbReference>
<accession>A0ABU0E145</accession>
<gene>
    <name evidence="3" type="primary">murQ</name>
    <name evidence="5" type="ORF">J2S15_001352</name>
</gene>
<feature type="active site" description="Proton donor" evidence="3">
    <location>
        <position position="84"/>
    </location>
</feature>
<dbReference type="NCBIfam" id="NF009222">
    <property type="entry name" value="PRK12570.1"/>
    <property type="match status" value="1"/>
</dbReference>
<evidence type="ECO:0000256" key="3">
    <source>
        <dbReference type="HAMAP-Rule" id="MF_00068"/>
    </source>
</evidence>
<dbReference type="CDD" id="cd05007">
    <property type="entry name" value="SIS_Etherase"/>
    <property type="match status" value="1"/>
</dbReference>
<dbReference type="NCBIfam" id="TIGR00274">
    <property type="entry name" value="N-acetylmuramic acid 6-phosphate etherase"/>
    <property type="match status" value="1"/>
</dbReference>
<dbReference type="InterPro" id="IPR040190">
    <property type="entry name" value="MURQ/GCKR"/>
</dbReference>
<comment type="caution">
    <text evidence="5">The sequence shown here is derived from an EMBL/GenBank/DDBJ whole genome shotgun (WGS) entry which is preliminary data.</text>
</comment>
<comment type="similarity">
    <text evidence="3">Belongs to the GCKR-like family. MurNAc-6-P etherase subfamily.</text>
</comment>
<comment type="subunit">
    <text evidence="3">Homodimer.</text>
</comment>
<dbReference type="Gene3D" id="3.40.50.10490">
    <property type="entry name" value="Glucose-6-phosphate isomerase like protein, domain 1"/>
    <property type="match status" value="1"/>
</dbReference>
<proteinExistence type="inferred from homology"/>
<dbReference type="NCBIfam" id="NF003915">
    <property type="entry name" value="PRK05441.1"/>
    <property type="match status" value="1"/>
</dbReference>
<sequence length="301" mass="32592">MQNITKLNTERRNPNTTKIDTYSTREILETINKEDEVITGAVKKTIPEIEKIVDYASEHIPQGGRIIYMGAGTSGRLGVLDASECPPTYGVSFEMVQGIIAGGFPALLKAKEGAEDDAELGRSDLKELNITIHDTVIGIAASGRTPYVIGALQYANEVGAFTGAISCVEDSEISKHAKARIEAITGPEVISGSTRMKAGTAQKLILNMISTSTMIKMGKVYSNYMVDLNPSNEKLVIRAKNMIKEVVGCDDETCDRLFEDSKHNVKLAICMGLTGHSIEECMQALTDNSGHLHLAIKSLNN</sequence>
<dbReference type="Pfam" id="PF22645">
    <property type="entry name" value="GKRP_SIS_N"/>
    <property type="match status" value="1"/>
</dbReference>
<dbReference type="EC" id="4.2.1.126" evidence="3"/>
<reference evidence="5 6" key="1">
    <citation type="submission" date="2023-07" db="EMBL/GenBank/DDBJ databases">
        <title>Genomic Encyclopedia of Type Strains, Phase IV (KMG-IV): sequencing the most valuable type-strain genomes for metagenomic binning, comparative biology and taxonomic classification.</title>
        <authorList>
            <person name="Goeker M."/>
        </authorList>
    </citation>
    <scope>NUCLEOTIDE SEQUENCE [LARGE SCALE GENOMIC DNA]</scope>
    <source>
        <strain evidence="5 6">DSM 16784</strain>
    </source>
</reference>
<dbReference type="InterPro" id="IPR005488">
    <property type="entry name" value="Etherase_MurQ"/>
</dbReference>
<evidence type="ECO:0000256" key="2">
    <source>
        <dbReference type="ARBA" id="ARBA00023277"/>
    </source>
</evidence>
<dbReference type="RefSeq" id="WP_307406647.1">
    <property type="nucleotide sequence ID" value="NZ_JAUSUR010000002.1"/>
</dbReference>
<feature type="domain" description="SIS" evidence="4">
    <location>
        <begin position="56"/>
        <end position="219"/>
    </location>
</feature>
<dbReference type="SUPFAM" id="SSF53697">
    <property type="entry name" value="SIS domain"/>
    <property type="match status" value="1"/>
</dbReference>
<name>A0ABU0E145_9FIRM</name>
<feature type="active site" evidence="3">
    <location>
        <position position="115"/>
    </location>
</feature>
<dbReference type="InterPro" id="IPR005486">
    <property type="entry name" value="Glucokinase_regulatory_CS"/>
</dbReference>
<dbReference type="EMBL" id="JAUSUR010000002">
    <property type="protein sequence ID" value="MDQ0360607.1"/>
    <property type="molecule type" value="Genomic_DNA"/>
</dbReference>
<protein>
    <recommendedName>
        <fullName evidence="3">N-acetylmuramic acid 6-phosphate etherase</fullName>
        <shortName evidence="3">MurNAc-6-P etherase</shortName>
        <ecNumber evidence="3">4.2.1.126</ecNumber>
    </recommendedName>
    <alternativeName>
        <fullName evidence="3">N-acetylmuramic acid 6-phosphate hydrolase</fullName>
    </alternativeName>
    <alternativeName>
        <fullName evidence="3">N-acetylmuramic acid 6-phosphate lyase</fullName>
    </alternativeName>
</protein>
<evidence type="ECO:0000256" key="1">
    <source>
        <dbReference type="ARBA" id="ARBA00023239"/>
    </source>
</evidence>
<evidence type="ECO:0000259" key="4">
    <source>
        <dbReference type="PROSITE" id="PS51464"/>
    </source>
</evidence>
<dbReference type="GO" id="GO:0016829">
    <property type="term" value="F:lyase activity"/>
    <property type="evidence" value="ECO:0007669"/>
    <property type="project" value="UniProtKB-KW"/>
</dbReference>
<dbReference type="Gene3D" id="1.10.8.1080">
    <property type="match status" value="1"/>
</dbReference>
<evidence type="ECO:0000313" key="6">
    <source>
        <dbReference type="Proteomes" id="UP001230220"/>
    </source>
</evidence>
<comment type="function">
    <text evidence="3">Specifically catalyzes the cleavage of the D-lactyl ether substituent of MurNAc 6-phosphate, producing GlcNAc 6-phosphate and D-lactate.</text>
</comment>
<dbReference type="PROSITE" id="PS51464">
    <property type="entry name" value="SIS"/>
    <property type="match status" value="1"/>
</dbReference>
<organism evidence="5 6">
    <name type="scientific">Breznakia pachnodae</name>
    <dbReference type="NCBI Taxonomy" id="265178"/>
    <lineage>
        <taxon>Bacteria</taxon>
        <taxon>Bacillati</taxon>
        <taxon>Bacillota</taxon>
        <taxon>Erysipelotrichia</taxon>
        <taxon>Erysipelotrichales</taxon>
        <taxon>Erysipelotrichaceae</taxon>
        <taxon>Breznakia</taxon>
    </lineage>
</organism>
<dbReference type="Proteomes" id="UP001230220">
    <property type="component" value="Unassembled WGS sequence"/>
</dbReference>